<evidence type="ECO:0000313" key="1">
    <source>
        <dbReference type="EMBL" id="PHQ33042.1"/>
    </source>
</evidence>
<evidence type="ECO:0000313" key="2">
    <source>
        <dbReference type="Proteomes" id="UP000225740"/>
    </source>
</evidence>
<name>A0A2G1W1Z6_9BACT</name>
<sequence length="60" mass="6922">MGKLPNADASHRWRRTRCLVEKTFSSTQHMQREGFAECTNGRCEPWLEVCSLPAARFRPA</sequence>
<dbReference type="Proteomes" id="UP000225740">
    <property type="component" value="Unassembled WGS sequence"/>
</dbReference>
<accession>A0A2G1W1Z6</accession>
<comment type="caution">
    <text evidence="1">The sequence shown here is derived from an EMBL/GenBank/DDBJ whole genome shotgun (WGS) entry which is preliminary data.</text>
</comment>
<keyword evidence="2" id="KW-1185">Reference proteome</keyword>
<dbReference type="EMBL" id="NIZW01000020">
    <property type="protein sequence ID" value="PHQ33042.1"/>
    <property type="molecule type" value="Genomic_DNA"/>
</dbReference>
<protein>
    <recommendedName>
        <fullName evidence="3">Transposase DDE domain-containing protein</fullName>
    </recommendedName>
</protein>
<proteinExistence type="predicted"/>
<gene>
    <name evidence="1" type="ORF">CEE69_22755</name>
</gene>
<dbReference type="AlphaFoldDB" id="A0A2G1W1Z6"/>
<evidence type="ECO:0008006" key="3">
    <source>
        <dbReference type="Google" id="ProtNLM"/>
    </source>
</evidence>
<organism evidence="1 2">
    <name type="scientific">Rhodopirellula bahusiensis</name>
    <dbReference type="NCBI Taxonomy" id="2014065"/>
    <lineage>
        <taxon>Bacteria</taxon>
        <taxon>Pseudomonadati</taxon>
        <taxon>Planctomycetota</taxon>
        <taxon>Planctomycetia</taxon>
        <taxon>Pirellulales</taxon>
        <taxon>Pirellulaceae</taxon>
        <taxon>Rhodopirellula</taxon>
    </lineage>
</organism>
<reference evidence="1 2" key="1">
    <citation type="submission" date="2017-06" db="EMBL/GenBank/DDBJ databases">
        <title>Description of Rhodopirellula bahusiensis sp. nov.</title>
        <authorList>
            <person name="Kizina J."/>
            <person name="Harder J."/>
        </authorList>
    </citation>
    <scope>NUCLEOTIDE SEQUENCE [LARGE SCALE GENOMIC DNA]</scope>
    <source>
        <strain evidence="1 2">SWK21</strain>
    </source>
</reference>